<dbReference type="GO" id="GO:0016887">
    <property type="term" value="F:ATP hydrolysis activity"/>
    <property type="evidence" value="ECO:0007669"/>
    <property type="project" value="InterPro"/>
</dbReference>
<dbReference type="InterPro" id="IPR014001">
    <property type="entry name" value="Helicase_ATP-bd"/>
</dbReference>
<dbReference type="EMBL" id="HBGE01085677">
    <property type="protein sequence ID" value="CAD9174288.1"/>
    <property type="molecule type" value="Transcribed_RNA"/>
</dbReference>
<evidence type="ECO:0000256" key="5">
    <source>
        <dbReference type="ARBA" id="ARBA00022806"/>
    </source>
</evidence>
<dbReference type="Pfam" id="PF07717">
    <property type="entry name" value="OB_NTP_bind"/>
    <property type="match status" value="1"/>
</dbReference>
<dbReference type="InterPro" id="IPR001650">
    <property type="entry name" value="Helicase_C-like"/>
</dbReference>
<dbReference type="Pfam" id="PF21010">
    <property type="entry name" value="HA2_C"/>
    <property type="match status" value="1"/>
</dbReference>
<feature type="region of interest" description="Disordered" evidence="10">
    <location>
        <begin position="57"/>
        <end position="98"/>
    </location>
</feature>
<evidence type="ECO:0000256" key="1">
    <source>
        <dbReference type="ARBA" id="ARBA00012552"/>
    </source>
</evidence>
<dbReference type="GO" id="GO:0000390">
    <property type="term" value="P:spliceosomal complex disassembly"/>
    <property type="evidence" value="ECO:0007669"/>
    <property type="project" value="TreeGrafter"/>
</dbReference>
<dbReference type="Pfam" id="PF13401">
    <property type="entry name" value="AAA_22"/>
    <property type="match status" value="1"/>
</dbReference>
<dbReference type="PROSITE" id="PS00690">
    <property type="entry name" value="DEAH_ATP_HELICASE"/>
    <property type="match status" value="1"/>
</dbReference>
<dbReference type="FunFam" id="3.40.50.300:FF:000191">
    <property type="entry name" value="Pre-mRNA-splicing factor ATP-dependent RNA helicase"/>
    <property type="match status" value="1"/>
</dbReference>
<dbReference type="SUPFAM" id="SSF52540">
    <property type="entry name" value="P-loop containing nucleoside triphosphate hydrolases"/>
    <property type="match status" value="1"/>
</dbReference>
<dbReference type="GO" id="GO:0071013">
    <property type="term" value="C:catalytic step 2 spliceosome"/>
    <property type="evidence" value="ECO:0007669"/>
    <property type="project" value="TreeGrafter"/>
</dbReference>
<keyword evidence="5" id="KW-0347">Helicase</keyword>
<evidence type="ECO:0000256" key="6">
    <source>
        <dbReference type="ARBA" id="ARBA00022840"/>
    </source>
</evidence>
<dbReference type="InterPro" id="IPR002464">
    <property type="entry name" value="DNA/RNA_helicase_DEAH_CS"/>
</dbReference>
<feature type="domain" description="Helicase C-terminal" evidence="13">
    <location>
        <begin position="488"/>
        <end position="662"/>
    </location>
</feature>
<protein>
    <recommendedName>
        <fullName evidence="1">RNA helicase</fullName>
        <ecNumber evidence="1">3.6.4.13</ecNumber>
    </recommendedName>
</protein>
<dbReference type="InterPro" id="IPR011709">
    <property type="entry name" value="DEAD-box_helicase_OB_fold"/>
</dbReference>
<dbReference type="GO" id="GO:0005524">
    <property type="term" value="F:ATP binding"/>
    <property type="evidence" value="ECO:0007669"/>
    <property type="project" value="UniProtKB-KW"/>
</dbReference>
<dbReference type="Pfam" id="PF04408">
    <property type="entry name" value="WHD_HA2"/>
    <property type="match status" value="1"/>
</dbReference>
<dbReference type="GO" id="GO:0003723">
    <property type="term" value="F:RNA binding"/>
    <property type="evidence" value="ECO:0007669"/>
    <property type="project" value="TreeGrafter"/>
</dbReference>
<dbReference type="PANTHER" id="PTHR18934:SF85">
    <property type="entry name" value="ATP-DEPENDENT RNA HELICASE DHX8"/>
    <property type="match status" value="1"/>
</dbReference>
<dbReference type="InterPro" id="IPR003029">
    <property type="entry name" value="S1_domain"/>
</dbReference>
<organism evidence="14">
    <name type="scientific">Alexandrium catenella</name>
    <name type="common">Red tide dinoflagellate</name>
    <name type="synonym">Gonyaulax catenella</name>
    <dbReference type="NCBI Taxonomy" id="2925"/>
    <lineage>
        <taxon>Eukaryota</taxon>
        <taxon>Sar</taxon>
        <taxon>Alveolata</taxon>
        <taxon>Dinophyceae</taxon>
        <taxon>Gonyaulacales</taxon>
        <taxon>Pyrocystaceae</taxon>
        <taxon>Alexandrium</taxon>
    </lineage>
</organism>
<dbReference type="InterPro" id="IPR012340">
    <property type="entry name" value="NA-bd_OB-fold"/>
</dbReference>
<keyword evidence="8" id="KW-0539">Nucleus</keyword>
<dbReference type="GO" id="GO:0003724">
    <property type="term" value="F:RNA helicase activity"/>
    <property type="evidence" value="ECO:0007669"/>
    <property type="project" value="UniProtKB-EC"/>
</dbReference>
<evidence type="ECO:0000256" key="9">
    <source>
        <dbReference type="ARBA" id="ARBA00047984"/>
    </source>
</evidence>
<sequence length="944" mass="107688">METADGRKEGLVHLTELTKETRMVARAADWVKRNQEVLVKIIGIAGSKLNLSIREVDQETGEDLKPREKKGDLEGDDNDASNPMRKRKRERDPGLGKVTGIKLEFADNESAQRHLRQKKKLSEYEMWEARQLQHSGVLENHERLDCDEEHGLLPESDVEEDFEIEMQEQEPIFLRGQTTKAGVQLSPIQVVKEPDGSLARAASTQVALAKERREAREAMQQSLLDAIPKDMNRPWEDPRPEPGERTIAQALRGLGQSQYELPEWKKLYIGKSVSFGQKSTKPIKEQREGLPIFKLRNELLQAIHDNQVLIVIGETGSGKTTQITQYLAEAGYTSRGMIGCTQPRRVAAMSVAKRVAEEFGCRLGQEVGYAIRFEDQTGPETLIKYQTDGMLLREVLSDPNVIKYSVILLDEAHERTISTDVLFGLLKHAVTIRPELKLIVTSATLDAEKFSSYFFNSHIFTIPGRTFPVEILYSKDPEQDYVEAALMTVLQIHLTEPSGDVLVFLTGQEEIDTACQILHERMQKLEAMSPPPLIILPVYSALPSEMQTMIFEPPPPGCRKCIVATNIAEASLTIDGIYFVVDPGMSKVKMYNAKTGMDSLLITPISQANARQRAGRAGRTGPGKCYRLYTEVAYRNEMLSTAVPEIQRTNLSNVVLLLKAMGINDMLAFDFMDQPPVETMINAMESLWTLGSLDDEGMLTHMGRKMAEFPMEPQLSKMLLTAVDLRCSDEIMTIVAMLSVQNVFYRPKDKQAMSDQKKARFHQPEGDHCTLLEVYKSWAHNRFSNPWCYENFIQARALRRSQDVRKQLITLMDRYKFEILSCGNDYNRIRKCITAGYFGNACRRDPQEGYRTLTDHQQVYIHPSSALYQRNPEWIVYHELVLTTKEYLRECSTIEPQWLPELAPNLFTRADPTKLSKRKMRERIEPLYNRFEEPNSWRLSRRRG</sequence>
<dbReference type="EC" id="3.6.4.13" evidence="1"/>
<dbReference type="InterPro" id="IPR048333">
    <property type="entry name" value="HA2_WH"/>
</dbReference>
<dbReference type="FunFam" id="3.40.50.300:FF:000007">
    <property type="entry name" value="Pre-mRNA-splicing factor ATP-dependent RNA helicase"/>
    <property type="match status" value="1"/>
</dbReference>
<feature type="domain" description="Helicase ATP-binding" evidence="12">
    <location>
        <begin position="300"/>
        <end position="463"/>
    </location>
</feature>
<comment type="catalytic activity">
    <reaction evidence="9">
        <text>ATP + H2O = ADP + phosphate + H(+)</text>
        <dbReference type="Rhea" id="RHEA:13065"/>
        <dbReference type="ChEBI" id="CHEBI:15377"/>
        <dbReference type="ChEBI" id="CHEBI:15378"/>
        <dbReference type="ChEBI" id="CHEBI:30616"/>
        <dbReference type="ChEBI" id="CHEBI:43474"/>
        <dbReference type="ChEBI" id="CHEBI:456216"/>
        <dbReference type="EC" id="3.6.4.13"/>
    </reaction>
</comment>
<dbReference type="SMART" id="SM00487">
    <property type="entry name" value="DEXDc"/>
    <property type="match status" value="1"/>
</dbReference>
<evidence type="ECO:0000259" key="13">
    <source>
        <dbReference type="PROSITE" id="PS51194"/>
    </source>
</evidence>
<dbReference type="SMART" id="SM00847">
    <property type="entry name" value="HA2"/>
    <property type="match status" value="1"/>
</dbReference>
<dbReference type="InterPro" id="IPR007502">
    <property type="entry name" value="Helicase-assoc_dom"/>
</dbReference>
<dbReference type="PANTHER" id="PTHR18934">
    <property type="entry name" value="ATP-DEPENDENT RNA HELICASE"/>
    <property type="match status" value="1"/>
</dbReference>
<dbReference type="Pfam" id="PF00271">
    <property type="entry name" value="Helicase_C"/>
    <property type="match status" value="1"/>
</dbReference>
<keyword evidence="6" id="KW-0067">ATP-binding</keyword>
<keyword evidence="3" id="KW-0547">Nucleotide-binding</keyword>
<dbReference type="FunFam" id="1.20.120.1080:FF:000001">
    <property type="entry name" value="Pre-mRNA-splicing factor ATP-dependent RNA helicase"/>
    <property type="match status" value="1"/>
</dbReference>
<gene>
    <name evidence="14" type="ORF">ACAT0790_LOCUS51057</name>
</gene>
<keyword evidence="7" id="KW-0508">mRNA splicing</keyword>
<name>A0A7S1RRR5_ALECA</name>
<dbReference type="CDD" id="cd18791">
    <property type="entry name" value="SF2_C_RHA"/>
    <property type="match status" value="1"/>
</dbReference>
<evidence type="ECO:0000256" key="7">
    <source>
        <dbReference type="ARBA" id="ARBA00023187"/>
    </source>
</evidence>
<evidence type="ECO:0000313" key="14">
    <source>
        <dbReference type="EMBL" id="CAD9174288.1"/>
    </source>
</evidence>
<keyword evidence="2" id="KW-0507">mRNA processing</keyword>
<dbReference type="AlphaFoldDB" id="A0A7S1RRR5"/>
<dbReference type="InterPro" id="IPR027417">
    <property type="entry name" value="P-loop_NTPase"/>
</dbReference>
<dbReference type="Gene3D" id="3.40.50.300">
    <property type="entry name" value="P-loop containing nucleotide triphosphate hydrolases"/>
    <property type="match status" value="2"/>
</dbReference>
<evidence type="ECO:0000259" key="12">
    <source>
        <dbReference type="PROSITE" id="PS51192"/>
    </source>
</evidence>
<dbReference type="PROSITE" id="PS51192">
    <property type="entry name" value="HELICASE_ATP_BIND_1"/>
    <property type="match status" value="1"/>
</dbReference>
<dbReference type="PROSITE" id="PS50126">
    <property type="entry name" value="S1"/>
    <property type="match status" value="1"/>
</dbReference>
<keyword evidence="4" id="KW-0378">Hydrolase</keyword>
<evidence type="ECO:0000256" key="2">
    <source>
        <dbReference type="ARBA" id="ARBA00022664"/>
    </source>
</evidence>
<evidence type="ECO:0000256" key="8">
    <source>
        <dbReference type="ARBA" id="ARBA00023242"/>
    </source>
</evidence>
<proteinExistence type="predicted"/>
<feature type="compositionally biased region" description="Basic and acidic residues" evidence="10">
    <location>
        <begin position="57"/>
        <end position="73"/>
    </location>
</feature>
<evidence type="ECO:0000256" key="3">
    <source>
        <dbReference type="ARBA" id="ARBA00022741"/>
    </source>
</evidence>
<reference evidence="14" key="1">
    <citation type="submission" date="2021-01" db="EMBL/GenBank/DDBJ databases">
        <authorList>
            <person name="Corre E."/>
            <person name="Pelletier E."/>
            <person name="Niang G."/>
            <person name="Scheremetjew M."/>
            <person name="Finn R."/>
            <person name="Kale V."/>
            <person name="Holt S."/>
            <person name="Cochrane G."/>
            <person name="Meng A."/>
            <person name="Brown T."/>
            <person name="Cohen L."/>
        </authorList>
    </citation>
    <scope>NUCLEOTIDE SEQUENCE</scope>
    <source>
        <strain evidence="14">OF101</strain>
    </source>
</reference>
<dbReference type="Gene3D" id="2.40.50.140">
    <property type="entry name" value="Nucleic acid-binding proteins"/>
    <property type="match status" value="1"/>
</dbReference>
<evidence type="ECO:0000259" key="11">
    <source>
        <dbReference type="PROSITE" id="PS50126"/>
    </source>
</evidence>
<dbReference type="SMART" id="SM00490">
    <property type="entry name" value="HELICc"/>
    <property type="match status" value="1"/>
</dbReference>
<dbReference type="PROSITE" id="PS51194">
    <property type="entry name" value="HELICASE_CTER"/>
    <property type="match status" value="1"/>
</dbReference>
<evidence type="ECO:0000256" key="10">
    <source>
        <dbReference type="SAM" id="MobiDB-lite"/>
    </source>
</evidence>
<dbReference type="InterPro" id="IPR049945">
    <property type="entry name" value="AAA_22"/>
</dbReference>
<evidence type="ECO:0000256" key="4">
    <source>
        <dbReference type="ARBA" id="ARBA00022801"/>
    </source>
</evidence>
<accession>A0A7S1RRR5</accession>
<feature type="domain" description="S1 motif" evidence="11">
    <location>
        <begin position="1"/>
        <end position="54"/>
    </location>
</feature>
<dbReference type="Gene3D" id="1.20.120.1080">
    <property type="match status" value="1"/>
</dbReference>